<dbReference type="InterPro" id="IPR002104">
    <property type="entry name" value="Integrase_catalytic"/>
</dbReference>
<dbReference type="GO" id="GO:0003677">
    <property type="term" value="F:DNA binding"/>
    <property type="evidence" value="ECO:0007669"/>
    <property type="project" value="UniProtKB-UniRule"/>
</dbReference>
<dbReference type="InterPro" id="IPR010998">
    <property type="entry name" value="Integrase_recombinase_N"/>
</dbReference>
<sequence>MGTTETERRDDPPVLQAFARFLGLQRGLSPHTLRAYVTDVGQLLDHLRAGAGDADHVAADAEDADHLTVDAEDPDPLARLDLTTLRAWLADQRRRGMSRATLARRTAAVRTFCTWAHRNGHLPQDVGARLRSPRPNRHLPTVLAVDDAAQLLAVAQDRAGDDDPVHLRDWAALELLYATGVRISELVGIDVPDVDAGERTVRVTGKGDKDRVVPFGVPAGRALAAWLERGRPALAGPASARALFLGARGGRVDPRTIRAVVHRLTAVAGVPDLAPHGLRHSAATHLLAGGSDLRTVQEVLGHSSLATTQRYTHVTPERLLAAYTQAHPRA</sequence>
<dbReference type="GO" id="GO:0005737">
    <property type="term" value="C:cytoplasm"/>
    <property type="evidence" value="ECO:0007669"/>
    <property type="project" value="UniProtKB-SubCell"/>
</dbReference>
<feature type="active site" evidence="9">
    <location>
        <position position="276"/>
    </location>
</feature>
<feature type="domain" description="Core-binding (CB)" evidence="11">
    <location>
        <begin position="9"/>
        <end position="117"/>
    </location>
</feature>
<dbReference type="InterPro" id="IPR050090">
    <property type="entry name" value="Tyrosine_recombinase_XerCD"/>
</dbReference>
<dbReference type="Proteomes" id="UP000451860">
    <property type="component" value="Unassembled WGS sequence"/>
</dbReference>
<evidence type="ECO:0000313" key="12">
    <source>
        <dbReference type="EMBL" id="KAE8763767.1"/>
    </source>
</evidence>
<dbReference type="GO" id="GO:0051301">
    <property type="term" value="P:cell division"/>
    <property type="evidence" value="ECO:0007669"/>
    <property type="project" value="UniProtKB-KW"/>
</dbReference>
<feature type="active site" evidence="9">
    <location>
        <position position="302"/>
    </location>
</feature>
<evidence type="ECO:0000256" key="2">
    <source>
        <dbReference type="ARBA" id="ARBA00022490"/>
    </source>
</evidence>
<accession>A0A7J5UN38</accession>
<dbReference type="InterPro" id="IPR044068">
    <property type="entry name" value="CB"/>
</dbReference>
<evidence type="ECO:0000259" key="10">
    <source>
        <dbReference type="PROSITE" id="PS51898"/>
    </source>
</evidence>
<keyword evidence="13" id="KW-1185">Reference proteome</keyword>
<dbReference type="Gene3D" id="1.10.443.10">
    <property type="entry name" value="Intergrase catalytic core"/>
    <property type="match status" value="1"/>
</dbReference>
<keyword evidence="5 9" id="KW-0229">DNA integration</keyword>
<dbReference type="PANTHER" id="PTHR30349">
    <property type="entry name" value="PHAGE INTEGRASE-RELATED"/>
    <property type="match status" value="1"/>
</dbReference>
<comment type="function">
    <text evidence="9">Site-specific tyrosine recombinase, which acts by catalyzing the cutting and rejoining of the recombining DNA molecules. The XerC-XerD complex is essential to convert dimers of the bacterial chromosome into monomers to permit their segregation at cell division. It also contributes to the segregational stability of plasmids.</text>
</comment>
<feature type="domain" description="Tyr recombinase" evidence="10">
    <location>
        <begin position="138"/>
        <end position="324"/>
    </location>
</feature>
<evidence type="ECO:0000256" key="1">
    <source>
        <dbReference type="ARBA" id="ARBA00004496"/>
    </source>
</evidence>
<dbReference type="SUPFAM" id="SSF56349">
    <property type="entry name" value="DNA breaking-rejoining enzymes"/>
    <property type="match status" value="1"/>
</dbReference>
<keyword evidence="6 9" id="KW-0238">DNA-binding</keyword>
<dbReference type="OrthoDB" id="9801717at2"/>
<protein>
    <recommendedName>
        <fullName evidence="9">Tyrosine recombinase XerC</fullName>
    </recommendedName>
</protein>
<feature type="active site" evidence="9">
    <location>
        <position position="279"/>
    </location>
</feature>
<dbReference type="InterPro" id="IPR004107">
    <property type="entry name" value="Integrase_SAM-like_N"/>
</dbReference>
<dbReference type="InterPro" id="IPR023009">
    <property type="entry name" value="Tyrosine_recombinase_XerC/XerD"/>
</dbReference>
<dbReference type="EMBL" id="WHJE01000057">
    <property type="protein sequence ID" value="KAE8763767.1"/>
    <property type="molecule type" value="Genomic_DNA"/>
</dbReference>
<evidence type="ECO:0000256" key="7">
    <source>
        <dbReference type="ARBA" id="ARBA00023172"/>
    </source>
</evidence>
<dbReference type="PANTHER" id="PTHR30349:SF77">
    <property type="entry name" value="TYROSINE RECOMBINASE XERC"/>
    <property type="match status" value="1"/>
</dbReference>
<evidence type="ECO:0000313" key="13">
    <source>
        <dbReference type="Proteomes" id="UP000451860"/>
    </source>
</evidence>
<dbReference type="RefSeq" id="WP_152203683.1">
    <property type="nucleotide sequence ID" value="NZ_VUKF01000032.1"/>
</dbReference>
<evidence type="ECO:0000256" key="3">
    <source>
        <dbReference type="ARBA" id="ARBA00022618"/>
    </source>
</evidence>
<gene>
    <name evidence="9" type="primary">xerC</name>
    <name evidence="12" type="ORF">GB883_12550</name>
</gene>
<evidence type="ECO:0000256" key="8">
    <source>
        <dbReference type="ARBA" id="ARBA00023306"/>
    </source>
</evidence>
<dbReference type="AlphaFoldDB" id="A0A7J5UN38"/>
<organism evidence="12 13">
    <name type="scientific">Georgenia thermotolerans</name>
    <dbReference type="NCBI Taxonomy" id="527326"/>
    <lineage>
        <taxon>Bacteria</taxon>
        <taxon>Bacillati</taxon>
        <taxon>Actinomycetota</taxon>
        <taxon>Actinomycetes</taxon>
        <taxon>Micrococcales</taxon>
        <taxon>Bogoriellaceae</taxon>
        <taxon>Georgenia</taxon>
    </lineage>
</organism>
<feature type="active site" description="O-(3'-phospho-DNA)-tyrosine intermediate" evidence="9">
    <location>
        <position position="311"/>
    </location>
</feature>
<keyword evidence="3 9" id="KW-0132">Cell division</keyword>
<feature type="active site" evidence="9">
    <location>
        <position position="206"/>
    </location>
</feature>
<evidence type="ECO:0000256" key="9">
    <source>
        <dbReference type="HAMAP-Rule" id="MF_01808"/>
    </source>
</evidence>
<comment type="subunit">
    <text evidence="9">Forms a cyclic heterotetrameric complex composed of two molecules of XerC and two molecules of XerD.</text>
</comment>
<comment type="caution">
    <text evidence="12">The sequence shown here is derived from an EMBL/GenBank/DDBJ whole genome shotgun (WGS) entry which is preliminary data.</text>
</comment>
<evidence type="ECO:0000256" key="5">
    <source>
        <dbReference type="ARBA" id="ARBA00022908"/>
    </source>
</evidence>
<dbReference type="CDD" id="cd00798">
    <property type="entry name" value="INT_XerDC_C"/>
    <property type="match status" value="1"/>
</dbReference>
<dbReference type="Pfam" id="PF00589">
    <property type="entry name" value="Phage_integrase"/>
    <property type="match status" value="1"/>
</dbReference>
<evidence type="ECO:0000259" key="11">
    <source>
        <dbReference type="PROSITE" id="PS51900"/>
    </source>
</evidence>
<name>A0A7J5UN38_9MICO</name>
<dbReference type="Gene3D" id="1.10.150.130">
    <property type="match status" value="1"/>
</dbReference>
<dbReference type="InterPro" id="IPR011010">
    <property type="entry name" value="DNA_brk_join_enz"/>
</dbReference>
<dbReference type="InterPro" id="IPR013762">
    <property type="entry name" value="Integrase-like_cat_sf"/>
</dbReference>
<comment type="subcellular location">
    <subcellularLocation>
        <location evidence="1 9">Cytoplasm</location>
    </subcellularLocation>
</comment>
<dbReference type="PROSITE" id="PS51900">
    <property type="entry name" value="CB"/>
    <property type="match status" value="1"/>
</dbReference>
<reference evidence="12 13" key="1">
    <citation type="submission" date="2019-10" db="EMBL/GenBank/DDBJ databases">
        <title>Georgenia wutianyii sp. nov. and Georgenia yuyongxinii sp. nov. isolated from plateau pika (Ochotona curzoniae) in the Qinghai-Tibet plateau of China.</title>
        <authorList>
            <person name="Tian Z."/>
        </authorList>
    </citation>
    <scope>NUCLEOTIDE SEQUENCE [LARGE SCALE GENOMIC DNA]</scope>
    <source>
        <strain evidence="12 13">DSM 21501</strain>
    </source>
</reference>
<keyword evidence="8 9" id="KW-0131">Cell cycle</keyword>
<dbReference type="HAMAP" id="MF_01808">
    <property type="entry name" value="Recomb_XerC_XerD"/>
    <property type="match status" value="1"/>
</dbReference>
<keyword evidence="2 9" id="KW-0963">Cytoplasm</keyword>
<keyword evidence="7 9" id="KW-0233">DNA recombination</keyword>
<evidence type="ECO:0000256" key="4">
    <source>
        <dbReference type="ARBA" id="ARBA00022829"/>
    </source>
</evidence>
<feature type="active site" evidence="9">
    <location>
        <position position="182"/>
    </location>
</feature>
<dbReference type="GO" id="GO:0006313">
    <property type="term" value="P:DNA transposition"/>
    <property type="evidence" value="ECO:0007669"/>
    <property type="project" value="UniProtKB-UniRule"/>
</dbReference>
<keyword evidence="4 9" id="KW-0159">Chromosome partition</keyword>
<dbReference type="SUPFAM" id="SSF47823">
    <property type="entry name" value="lambda integrase-like, N-terminal domain"/>
    <property type="match status" value="1"/>
</dbReference>
<dbReference type="GO" id="GO:0009037">
    <property type="term" value="F:tyrosine-based site-specific recombinase activity"/>
    <property type="evidence" value="ECO:0007669"/>
    <property type="project" value="UniProtKB-UniRule"/>
</dbReference>
<dbReference type="GO" id="GO:0007059">
    <property type="term" value="P:chromosome segregation"/>
    <property type="evidence" value="ECO:0007669"/>
    <property type="project" value="UniProtKB-UniRule"/>
</dbReference>
<comment type="similarity">
    <text evidence="9">Belongs to the 'phage' integrase family. XerC subfamily.</text>
</comment>
<proteinExistence type="inferred from homology"/>
<dbReference type="PROSITE" id="PS51898">
    <property type="entry name" value="TYR_RECOMBINASE"/>
    <property type="match status" value="1"/>
</dbReference>
<dbReference type="Pfam" id="PF02899">
    <property type="entry name" value="Phage_int_SAM_1"/>
    <property type="match status" value="2"/>
</dbReference>
<evidence type="ECO:0000256" key="6">
    <source>
        <dbReference type="ARBA" id="ARBA00023125"/>
    </source>
</evidence>